<organism evidence="2 3">
    <name type="scientific">Winogradskyella wandonensis</name>
    <dbReference type="NCBI Taxonomy" id="1442586"/>
    <lineage>
        <taxon>Bacteria</taxon>
        <taxon>Pseudomonadati</taxon>
        <taxon>Bacteroidota</taxon>
        <taxon>Flavobacteriia</taxon>
        <taxon>Flavobacteriales</taxon>
        <taxon>Flavobacteriaceae</taxon>
        <taxon>Winogradskyella</taxon>
    </lineage>
</organism>
<comment type="caution">
    <text evidence="2">The sequence shown here is derived from an EMBL/GenBank/DDBJ whole genome shotgun (WGS) entry which is preliminary data.</text>
</comment>
<reference evidence="2 3" key="1">
    <citation type="journal article" date="2015" name="Stand. Genomic Sci.">
        <title>Genomic Encyclopedia of Bacterial and Archaeal Type Strains, Phase III: the genomes of soil and plant-associated and newly described type strains.</title>
        <authorList>
            <person name="Whitman W.B."/>
            <person name="Woyke T."/>
            <person name="Klenk H.P."/>
            <person name="Zhou Y."/>
            <person name="Lilburn T.G."/>
            <person name="Beck B.J."/>
            <person name="De Vos P."/>
            <person name="Vandamme P."/>
            <person name="Eisen J.A."/>
            <person name="Garrity G."/>
            <person name="Hugenholtz P."/>
            <person name="Kyrpides N.C."/>
        </authorList>
    </citation>
    <scope>NUCLEOTIDE SEQUENCE [LARGE SCALE GENOMIC DNA]</scope>
    <source>
        <strain evidence="2 3">CECT 8445</strain>
    </source>
</reference>
<evidence type="ECO:0000313" key="3">
    <source>
        <dbReference type="Proteomes" id="UP000295714"/>
    </source>
</evidence>
<dbReference type="RefSeq" id="WP_132705894.1">
    <property type="nucleotide sequence ID" value="NZ_SMGI01000005.1"/>
</dbReference>
<gene>
    <name evidence="2" type="ORF">DFQ05_2586</name>
</gene>
<accession>A0A4R1KK79</accession>
<keyword evidence="1" id="KW-0472">Membrane</keyword>
<protein>
    <submittedName>
        <fullName evidence="2">Putative membrane protein</fullName>
    </submittedName>
</protein>
<feature type="transmembrane region" description="Helical" evidence="1">
    <location>
        <begin position="44"/>
        <end position="62"/>
    </location>
</feature>
<keyword evidence="1" id="KW-0812">Transmembrane</keyword>
<sequence>MEIIVIIVLRVLLITFYAFAGIYHFINPEFYYPLIPDYLPFPELINYLSGFVEIILAIGVAIQKTRLLAVKGIILMLIAFIPSHIYFITEGGCMSESLCVPLWVAWVRLVLIHPLLILWAWSVRKTNKV</sequence>
<proteinExistence type="predicted"/>
<dbReference type="PANTHER" id="PTHR36974:SF1">
    <property type="entry name" value="DOXX FAMILY MEMBRANE PROTEIN"/>
    <property type="match status" value="1"/>
</dbReference>
<name>A0A4R1KK79_9FLAO</name>
<dbReference type="AlphaFoldDB" id="A0A4R1KK79"/>
<evidence type="ECO:0000313" key="2">
    <source>
        <dbReference type="EMBL" id="TCK64847.1"/>
    </source>
</evidence>
<dbReference type="EMBL" id="SMGI01000005">
    <property type="protein sequence ID" value="TCK64847.1"/>
    <property type="molecule type" value="Genomic_DNA"/>
</dbReference>
<keyword evidence="3" id="KW-1185">Reference proteome</keyword>
<feature type="transmembrane region" description="Helical" evidence="1">
    <location>
        <begin position="100"/>
        <end position="121"/>
    </location>
</feature>
<dbReference type="Proteomes" id="UP000295714">
    <property type="component" value="Unassembled WGS sequence"/>
</dbReference>
<evidence type="ECO:0000256" key="1">
    <source>
        <dbReference type="SAM" id="Phobius"/>
    </source>
</evidence>
<feature type="transmembrane region" description="Helical" evidence="1">
    <location>
        <begin position="69"/>
        <end position="88"/>
    </location>
</feature>
<dbReference type="OrthoDB" id="327939at2"/>
<dbReference type="PANTHER" id="PTHR36974">
    <property type="entry name" value="MEMBRANE PROTEIN-RELATED"/>
    <property type="match status" value="1"/>
</dbReference>
<keyword evidence="1" id="KW-1133">Transmembrane helix</keyword>